<accession>A0A1T4YKS8</accession>
<keyword evidence="2" id="KW-1185">Reference proteome</keyword>
<name>A0A1T4YKS8_9BACT</name>
<proteinExistence type="predicted"/>
<dbReference type="STRING" id="48467.SAMN02745166_03615"/>
<sequence>MRNLGESLAEMSNELIRLFDFWLVGSELNWIHPLLTLGGKGDCFCLCF</sequence>
<evidence type="ECO:0000313" key="1">
    <source>
        <dbReference type="EMBL" id="SKB02293.1"/>
    </source>
</evidence>
<protein>
    <submittedName>
        <fullName evidence="1">Uncharacterized protein</fullName>
    </submittedName>
</protein>
<organism evidence="1 2">
    <name type="scientific">Prosthecobacter debontii</name>
    <dbReference type="NCBI Taxonomy" id="48467"/>
    <lineage>
        <taxon>Bacteria</taxon>
        <taxon>Pseudomonadati</taxon>
        <taxon>Verrucomicrobiota</taxon>
        <taxon>Verrucomicrobiia</taxon>
        <taxon>Verrucomicrobiales</taxon>
        <taxon>Verrucomicrobiaceae</taxon>
        <taxon>Prosthecobacter</taxon>
    </lineage>
</organism>
<dbReference type="Proteomes" id="UP000190774">
    <property type="component" value="Unassembled WGS sequence"/>
</dbReference>
<evidence type="ECO:0000313" key="2">
    <source>
        <dbReference type="Proteomes" id="UP000190774"/>
    </source>
</evidence>
<dbReference type="AlphaFoldDB" id="A0A1T4YKS8"/>
<dbReference type="EMBL" id="FUYE01000013">
    <property type="protein sequence ID" value="SKB02293.1"/>
    <property type="molecule type" value="Genomic_DNA"/>
</dbReference>
<reference evidence="2" key="1">
    <citation type="submission" date="2017-02" db="EMBL/GenBank/DDBJ databases">
        <authorList>
            <person name="Varghese N."/>
            <person name="Submissions S."/>
        </authorList>
    </citation>
    <scope>NUCLEOTIDE SEQUENCE [LARGE SCALE GENOMIC DNA]</scope>
    <source>
        <strain evidence="2">ATCC 700200</strain>
    </source>
</reference>
<gene>
    <name evidence="1" type="ORF">SAMN02745166_03615</name>
</gene>